<feature type="non-terminal residue" evidence="2">
    <location>
        <position position="1"/>
    </location>
</feature>
<proteinExistence type="predicted"/>
<keyword evidence="3" id="KW-1185">Reference proteome</keyword>
<evidence type="ECO:0000313" key="2">
    <source>
        <dbReference type="EMBL" id="MEQ2187239.1"/>
    </source>
</evidence>
<gene>
    <name evidence="2" type="ORF">GOODEAATRI_002636</name>
</gene>
<organism evidence="2 3">
    <name type="scientific">Goodea atripinnis</name>
    <dbReference type="NCBI Taxonomy" id="208336"/>
    <lineage>
        <taxon>Eukaryota</taxon>
        <taxon>Metazoa</taxon>
        <taxon>Chordata</taxon>
        <taxon>Craniata</taxon>
        <taxon>Vertebrata</taxon>
        <taxon>Euteleostomi</taxon>
        <taxon>Actinopterygii</taxon>
        <taxon>Neopterygii</taxon>
        <taxon>Teleostei</taxon>
        <taxon>Neoteleostei</taxon>
        <taxon>Acanthomorphata</taxon>
        <taxon>Ovalentaria</taxon>
        <taxon>Atherinomorphae</taxon>
        <taxon>Cyprinodontiformes</taxon>
        <taxon>Goodeidae</taxon>
        <taxon>Goodea</taxon>
    </lineage>
</organism>
<feature type="compositionally biased region" description="Acidic residues" evidence="1">
    <location>
        <begin position="76"/>
        <end position="85"/>
    </location>
</feature>
<feature type="region of interest" description="Disordered" evidence="1">
    <location>
        <begin position="54"/>
        <end position="85"/>
    </location>
</feature>
<evidence type="ECO:0000256" key="1">
    <source>
        <dbReference type="SAM" id="MobiDB-lite"/>
    </source>
</evidence>
<name>A0ABV0PUS2_9TELE</name>
<accession>A0ABV0PUS2</accession>
<reference evidence="2 3" key="1">
    <citation type="submission" date="2021-06" db="EMBL/GenBank/DDBJ databases">
        <authorList>
            <person name="Palmer J.M."/>
        </authorList>
    </citation>
    <scope>NUCLEOTIDE SEQUENCE [LARGE SCALE GENOMIC DNA]</scope>
    <source>
        <strain evidence="2 3">GA_2019</strain>
        <tissue evidence="2">Muscle</tissue>
    </source>
</reference>
<dbReference type="EMBL" id="JAHRIO010090056">
    <property type="protein sequence ID" value="MEQ2187239.1"/>
    <property type="molecule type" value="Genomic_DNA"/>
</dbReference>
<dbReference type="Proteomes" id="UP001476798">
    <property type="component" value="Unassembled WGS sequence"/>
</dbReference>
<evidence type="ECO:0000313" key="3">
    <source>
        <dbReference type="Proteomes" id="UP001476798"/>
    </source>
</evidence>
<comment type="caution">
    <text evidence="2">The sequence shown here is derived from an EMBL/GenBank/DDBJ whole genome shotgun (WGS) entry which is preliminary data.</text>
</comment>
<sequence length="85" mass="9372">GQKLPHRWAPSPILGQGQQTCLSPLCQYCCITYGALHNKETDFEQDHELISRSGELPQRIPQRGHGDKALISSSVNEDDQSLDAG</sequence>
<protein>
    <submittedName>
        <fullName evidence="2">Uncharacterized protein</fullName>
    </submittedName>
</protein>